<gene>
    <name evidence="3" type="ORF">OUY22_28175</name>
</gene>
<dbReference type="Pfam" id="PF03235">
    <property type="entry name" value="GmrSD_N"/>
    <property type="match status" value="1"/>
</dbReference>
<accession>A0ABT4SJA2</accession>
<protein>
    <submittedName>
        <fullName evidence="3">DUF262 domain-containing protein</fullName>
    </submittedName>
</protein>
<name>A0ABT4SJA2_9ACTN</name>
<dbReference type="Proteomes" id="UP001144036">
    <property type="component" value="Unassembled WGS sequence"/>
</dbReference>
<evidence type="ECO:0000259" key="2">
    <source>
        <dbReference type="Pfam" id="PF03235"/>
    </source>
</evidence>
<sequence length="559" mass="62986">MALTTLSPQSLPLGEPVQRSSSRRRLPRDPEPNTPRLVTVAEDILAGRILLPKFQRDFVWTRRQVLNLLDSIARNYPIGSILLWDSDQELASERTIADLDIDLLPVGHRVNYLLDGQQRLSTFCGALYWEPDGDPKSIWNIVYDLAANEFLHRDTLDEPPPAQLPLRFMLNPAEFLTRVEKLDDGDQKERAKLLYNRFNDYRIATVTLRDMPIEEIGLVFERVNTTGTELSLVEFMRAATWTPGFDLLDSIDAIKEVLHHKNYGSLDPKVLLRAIAAAAGSGYSRADVEQLRQLPKAQLQDVIAETEEAAKRAVDFLTTEIRTPSSKTLPYDTQFAVLVSIFTWLKKPSADQFAAIRRWFWRTTLGGRYQNWNLNQMAADHAAVNKFISGDASEIDIPVSVPGADIWHRSRFSVENAVSKMTALLLAGATPLDIRTGALLDTGRALSWANDKEWHHFFPKDYLKKHQGIDVSGANVPANIVMLSSATNIFVSNQPPAGYLRDFTDELGEARILNHLASCLVSEEAYEAATRNDYQEFLRIRSETLHRRALDLAGLTPPT</sequence>
<dbReference type="PANTHER" id="PTHR37292:SF2">
    <property type="entry name" value="DUF262 DOMAIN-CONTAINING PROTEIN"/>
    <property type="match status" value="1"/>
</dbReference>
<feature type="region of interest" description="Disordered" evidence="1">
    <location>
        <begin position="1"/>
        <end position="34"/>
    </location>
</feature>
<feature type="compositionally biased region" description="Polar residues" evidence="1">
    <location>
        <begin position="1"/>
        <end position="10"/>
    </location>
</feature>
<evidence type="ECO:0000313" key="4">
    <source>
        <dbReference type="Proteomes" id="UP001144036"/>
    </source>
</evidence>
<keyword evidence="4" id="KW-1185">Reference proteome</keyword>
<proteinExistence type="predicted"/>
<dbReference type="RefSeq" id="WP_270158201.1">
    <property type="nucleotide sequence ID" value="NZ_JAPNNL010000148.1"/>
</dbReference>
<dbReference type="PANTHER" id="PTHR37292">
    <property type="entry name" value="VNG6097C"/>
    <property type="match status" value="1"/>
</dbReference>
<dbReference type="InterPro" id="IPR004919">
    <property type="entry name" value="GmrSD_N"/>
</dbReference>
<reference evidence="3" key="1">
    <citation type="submission" date="2022-11" db="EMBL/GenBank/DDBJ databases">
        <title>Nonomuraea corallina sp. nov., a new species of the genus Nonomuraea isolated from sea side sediment in Thai sea.</title>
        <authorList>
            <person name="Ngamcharungchit C."/>
            <person name="Matsumoto A."/>
            <person name="Suriyachadkun C."/>
            <person name="Panbangred W."/>
            <person name="Inahashi Y."/>
            <person name="Intra B."/>
        </authorList>
    </citation>
    <scope>NUCLEOTIDE SEQUENCE</scope>
    <source>
        <strain evidence="3">MCN248</strain>
    </source>
</reference>
<evidence type="ECO:0000256" key="1">
    <source>
        <dbReference type="SAM" id="MobiDB-lite"/>
    </source>
</evidence>
<feature type="domain" description="GmrSD restriction endonucleases N-terminal" evidence="2">
    <location>
        <begin position="47"/>
        <end position="239"/>
    </location>
</feature>
<organism evidence="3 4">
    <name type="scientific">Nonomuraea corallina</name>
    <dbReference type="NCBI Taxonomy" id="2989783"/>
    <lineage>
        <taxon>Bacteria</taxon>
        <taxon>Bacillati</taxon>
        <taxon>Actinomycetota</taxon>
        <taxon>Actinomycetes</taxon>
        <taxon>Streptosporangiales</taxon>
        <taxon>Streptosporangiaceae</taxon>
        <taxon>Nonomuraea</taxon>
    </lineage>
</organism>
<comment type="caution">
    <text evidence="3">The sequence shown here is derived from an EMBL/GenBank/DDBJ whole genome shotgun (WGS) entry which is preliminary data.</text>
</comment>
<evidence type="ECO:0000313" key="3">
    <source>
        <dbReference type="EMBL" id="MDA0637298.1"/>
    </source>
</evidence>
<dbReference type="EMBL" id="JAPNNL010000148">
    <property type="protein sequence ID" value="MDA0637298.1"/>
    <property type="molecule type" value="Genomic_DNA"/>
</dbReference>